<dbReference type="InterPro" id="IPR001245">
    <property type="entry name" value="Ser-Thr/Tyr_kinase_cat_dom"/>
</dbReference>
<dbReference type="EMBL" id="CALNXJ010000008">
    <property type="protein sequence ID" value="CAH3045737.1"/>
    <property type="molecule type" value="Genomic_DNA"/>
</dbReference>
<proteinExistence type="predicted"/>
<dbReference type="GO" id="GO:0005886">
    <property type="term" value="C:plasma membrane"/>
    <property type="evidence" value="ECO:0007669"/>
    <property type="project" value="TreeGrafter"/>
</dbReference>
<evidence type="ECO:0000259" key="1">
    <source>
        <dbReference type="PROSITE" id="PS50011"/>
    </source>
</evidence>
<dbReference type="GO" id="GO:0007169">
    <property type="term" value="P:cell surface receptor protein tyrosine kinase signaling pathway"/>
    <property type="evidence" value="ECO:0007669"/>
    <property type="project" value="TreeGrafter"/>
</dbReference>
<dbReference type="GO" id="GO:0004714">
    <property type="term" value="F:transmembrane receptor protein tyrosine kinase activity"/>
    <property type="evidence" value="ECO:0007669"/>
    <property type="project" value="TreeGrafter"/>
</dbReference>
<dbReference type="Pfam" id="PF07714">
    <property type="entry name" value="PK_Tyr_Ser-Thr"/>
    <property type="match status" value="1"/>
</dbReference>
<dbReference type="PANTHER" id="PTHR24416:SF611">
    <property type="entry name" value="TYROSINE-PROTEIN KINASE TRANSMEMBRANE RECEPTOR ROR"/>
    <property type="match status" value="1"/>
</dbReference>
<accession>A0AAU9W4H2</accession>
<gene>
    <name evidence="2" type="ORF">PMEA_00033745</name>
</gene>
<dbReference type="PANTHER" id="PTHR24416">
    <property type="entry name" value="TYROSINE-PROTEIN KINASE RECEPTOR"/>
    <property type="match status" value="1"/>
</dbReference>
<dbReference type="AlphaFoldDB" id="A0AAU9W4H2"/>
<dbReference type="InterPro" id="IPR020635">
    <property type="entry name" value="Tyr_kinase_cat_dom"/>
</dbReference>
<feature type="domain" description="Protein kinase" evidence="1">
    <location>
        <begin position="1"/>
        <end position="94"/>
    </location>
</feature>
<comment type="caution">
    <text evidence="2">The sequence shown here is derived from an EMBL/GenBank/DDBJ whole genome shotgun (WGS) entry which is preliminary data.</text>
</comment>
<dbReference type="SUPFAM" id="SSF56112">
    <property type="entry name" value="Protein kinase-like (PK-like)"/>
    <property type="match status" value="1"/>
</dbReference>
<dbReference type="InterPro" id="IPR000719">
    <property type="entry name" value="Prot_kinase_dom"/>
</dbReference>
<dbReference type="InterPro" id="IPR011009">
    <property type="entry name" value="Kinase-like_dom_sf"/>
</dbReference>
<evidence type="ECO:0000313" key="2">
    <source>
        <dbReference type="EMBL" id="CAH3045737.1"/>
    </source>
</evidence>
<dbReference type="PRINTS" id="PR00109">
    <property type="entry name" value="TYRKINASE"/>
</dbReference>
<dbReference type="PROSITE" id="PS50011">
    <property type="entry name" value="PROTEIN_KINASE_DOM"/>
    <property type="match status" value="1"/>
</dbReference>
<evidence type="ECO:0000313" key="3">
    <source>
        <dbReference type="Proteomes" id="UP001159428"/>
    </source>
</evidence>
<dbReference type="InterPro" id="IPR050122">
    <property type="entry name" value="RTK"/>
</dbReference>
<dbReference type="GO" id="GO:0043235">
    <property type="term" value="C:receptor complex"/>
    <property type="evidence" value="ECO:0007669"/>
    <property type="project" value="TreeGrafter"/>
</dbReference>
<sequence length="94" mass="11194">MAVESLDREVFTTKSDVWSYGIVLYEIFTLGNYPYSEMKGHEVHKYVSDGHRLERTSRVSLELYDLMLQCWDQAPSRRPTFESIATWMETYTHY</sequence>
<protein>
    <recommendedName>
        <fullName evidence="1">Protein kinase domain-containing protein</fullName>
    </recommendedName>
</protein>
<keyword evidence="3" id="KW-1185">Reference proteome</keyword>
<dbReference type="SMART" id="SM00219">
    <property type="entry name" value="TyrKc"/>
    <property type="match status" value="1"/>
</dbReference>
<organism evidence="2 3">
    <name type="scientific">Pocillopora meandrina</name>
    <dbReference type="NCBI Taxonomy" id="46732"/>
    <lineage>
        <taxon>Eukaryota</taxon>
        <taxon>Metazoa</taxon>
        <taxon>Cnidaria</taxon>
        <taxon>Anthozoa</taxon>
        <taxon>Hexacorallia</taxon>
        <taxon>Scleractinia</taxon>
        <taxon>Astrocoeniina</taxon>
        <taxon>Pocilloporidae</taxon>
        <taxon>Pocillopora</taxon>
    </lineage>
</organism>
<dbReference type="GO" id="GO:0005524">
    <property type="term" value="F:ATP binding"/>
    <property type="evidence" value="ECO:0007669"/>
    <property type="project" value="InterPro"/>
</dbReference>
<dbReference type="Gene3D" id="1.10.510.10">
    <property type="entry name" value="Transferase(Phosphotransferase) domain 1"/>
    <property type="match status" value="1"/>
</dbReference>
<reference evidence="2 3" key="1">
    <citation type="submission" date="2022-05" db="EMBL/GenBank/DDBJ databases">
        <authorList>
            <consortium name="Genoscope - CEA"/>
            <person name="William W."/>
        </authorList>
    </citation>
    <scope>NUCLEOTIDE SEQUENCE [LARGE SCALE GENOMIC DNA]</scope>
</reference>
<dbReference type="Proteomes" id="UP001159428">
    <property type="component" value="Unassembled WGS sequence"/>
</dbReference>
<name>A0AAU9W4H2_9CNID</name>